<keyword evidence="3" id="KW-1185">Reference proteome</keyword>
<evidence type="ECO:0000256" key="1">
    <source>
        <dbReference type="SAM" id="MobiDB-lite"/>
    </source>
</evidence>
<accession>A0ABX8JYE5</accession>
<feature type="compositionally biased region" description="Polar residues" evidence="1">
    <location>
        <begin position="47"/>
        <end position="61"/>
    </location>
</feature>
<protein>
    <recommendedName>
        <fullName evidence="4">Phage protein</fullName>
    </recommendedName>
</protein>
<reference evidence="2 3" key="1">
    <citation type="submission" date="2021-06" db="EMBL/GenBank/DDBJ databases">
        <title>Leclercia pneumoniae sp. nov.</title>
        <authorList>
            <person name="Hoenemann M."/>
            <person name="Viehweger A."/>
            <person name="Dietze N."/>
        </authorList>
    </citation>
    <scope>NUCLEOTIDE SEQUENCE [LARGE SCALE GENOMIC DNA]</scope>
    <source>
        <strain evidence="3">49125</strain>
    </source>
</reference>
<evidence type="ECO:0000313" key="2">
    <source>
        <dbReference type="EMBL" id="QWW81282.1"/>
    </source>
</evidence>
<evidence type="ECO:0008006" key="4">
    <source>
        <dbReference type="Google" id="ProtNLM"/>
    </source>
</evidence>
<sequence length="68" mass="8082">MKKSWFTHTNLTTDEAEELVKRYREKGVRVEKTLDMDPRYWTVSAELPQQKSNPKTVQSMRSRAWGHS</sequence>
<gene>
    <name evidence="2" type="ORF">KQ929_08805</name>
</gene>
<dbReference type="Proteomes" id="UP000683497">
    <property type="component" value="Chromosome"/>
</dbReference>
<name>A0ABX8JYE5_9ENTR</name>
<proteinExistence type="predicted"/>
<dbReference type="RefSeq" id="WP_207291860.1">
    <property type="nucleotide sequence ID" value="NZ_CP071383.1"/>
</dbReference>
<evidence type="ECO:0000313" key="3">
    <source>
        <dbReference type="Proteomes" id="UP000683497"/>
    </source>
</evidence>
<dbReference type="EMBL" id="CP076838">
    <property type="protein sequence ID" value="QWW81282.1"/>
    <property type="molecule type" value="Genomic_DNA"/>
</dbReference>
<feature type="region of interest" description="Disordered" evidence="1">
    <location>
        <begin position="45"/>
        <end position="68"/>
    </location>
</feature>
<organism evidence="2 3">
    <name type="scientific">Leclercia pneumoniae</name>
    <dbReference type="NCBI Taxonomy" id="2815358"/>
    <lineage>
        <taxon>Bacteria</taxon>
        <taxon>Pseudomonadati</taxon>
        <taxon>Pseudomonadota</taxon>
        <taxon>Gammaproteobacteria</taxon>
        <taxon>Enterobacterales</taxon>
        <taxon>Enterobacteriaceae</taxon>
        <taxon>Leclercia</taxon>
    </lineage>
</organism>